<evidence type="ECO:0000313" key="4">
    <source>
        <dbReference type="EMBL" id="TQF00685.1"/>
    </source>
</evidence>
<dbReference type="SUPFAM" id="SSF81296">
    <property type="entry name" value="E set domains"/>
    <property type="match status" value="1"/>
</dbReference>
<proteinExistence type="predicted"/>
<dbReference type="InterPro" id="IPR014756">
    <property type="entry name" value="Ig_E-set"/>
</dbReference>
<protein>
    <submittedName>
        <fullName evidence="4">Copper resistance protein CopC</fullName>
    </submittedName>
</protein>
<dbReference type="GO" id="GO:0005507">
    <property type="term" value="F:copper ion binding"/>
    <property type="evidence" value="ECO:0007669"/>
    <property type="project" value="InterPro"/>
</dbReference>
<evidence type="ECO:0000259" key="3">
    <source>
        <dbReference type="Pfam" id="PF04234"/>
    </source>
</evidence>
<reference evidence="4 5" key="1">
    <citation type="submission" date="2019-06" db="EMBL/GenBank/DDBJ databases">
        <title>Metagenome assembled Genome of Spiribacter salinus SL48-SHIP from the microbial mat of Salt Lake 48 (Novosibirsk region, Russia).</title>
        <authorList>
            <person name="Shipova A."/>
            <person name="Rozanov A.S."/>
            <person name="Bryanskaya A.V."/>
            <person name="Peltek S.E."/>
        </authorList>
    </citation>
    <scope>NUCLEOTIDE SEQUENCE [LARGE SCALE GENOMIC DNA]</scope>
    <source>
        <strain evidence="4">SL48-SHIP-2</strain>
    </source>
</reference>
<dbReference type="Gene3D" id="2.60.40.1220">
    <property type="match status" value="1"/>
</dbReference>
<evidence type="ECO:0000313" key="5">
    <source>
        <dbReference type="Proteomes" id="UP000315400"/>
    </source>
</evidence>
<keyword evidence="1" id="KW-0732">Signal</keyword>
<dbReference type="GO" id="GO:0046688">
    <property type="term" value="P:response to copper ion"/>
    <property type="evidence" value="ECO:0007669"/>
    <property type="project" value="InterPro"/>
</dbReference>
<sequence length="157" mass="16748">MPAVYETYALDNRARCAGSRHRLRLSFLGDTAGQSMPIPRSAAVAITLAFGLMMAVPPALGHSEQQVTHPEAGEQLDTTPDAITVEFDAPMRITSVTLKDGDGTAFPVEAASGRDAVTTLEVPLQPLPDAAYTFSWRGLSEDGHTMSGELSFSIEAR</sequence>
<dbReference type="GO" id="GO:0042597">
    <property type="term" value="C:periplasmic space"/>
    <property type="evidence" value="ECO:0007669"/>
    <property type="project" value="InterPro"/>
</dbReference>
<name>A0A540VV88_9GAMM</name>
<dbReference type="Proteomes" id="UP000315400">
    <property type="component" value="Unassembled WGS sequence"/>
</dbReference>
<dbReference type="EMBL" id="VIFK01000007">
    <property type="protein sequence ID" value="TQF00685.1"/>
    <property type="molecule type" value="Genomic_DNA"/>
</dbReference>
<gene>
    <name evidence="4" type="ORF">FKY71_02410</name>
</gene>
<dbReference type="Pfam" id="PF04234">
    <property type="entry name" value="CopC"/>
    <property type="match status" value="1"/>
</dbReference>
<keyword evidence="2" id="KW-0186">Copper</keyword>
<dbReference type="AlphaFoldDB" id="A0A540VV88"/>
<evidence type="ECO:0000256" key="2">
    <source>
        <dbReference type="ARBA" id="ARBA00023008"/>
    </source>
</evidence>
<accession>A0A540VV88</accession>
<dbReference type="STRING" id="1260251.SPISAL_05120"/>
<dbReference type="InterPro" id="IPR014755">
    <property type="entry name" value="Cu-Rt/internalin_Ig-like"/>
</dbReference>
<feature type="domain" description="CopC" evidence="3">
    <location>
        <begin position="62"/>
        <end position="154"/>
    </location>
</feature>
<evidence type="ECO:0000256" key="1">
    <source>
        <dbReference type="ARBA" id="ARBA00022729"/>
    </source>
</evidence>
<organism evidence="4 5">
    <name type="scientific">Spiribacter salinus</name>
    <dbReference type="NCBI Taxonomy" id="1335746"/>
    <lineage>
        <taxon>Bacteria</taxon>
        <taxon>Pseudomonadati</taxon>
        <taxon>Pseudomonadota</taxon>
        <taxon>Gammaproteobacteria</taxon>
        <taxon>Chromatiales</taxon>
        <taxon>Ectothiorhodospiraceae</taxon>
        <taxon>Spiribacter</taxon>
    </lineage>
</organism>
<comment type="caution">
    <text evidence="4">The sequence shown here is derived from an EMBL/GenBank/DDBJ whole genome shotgun (WGS) entry which is preliminary data.</text>
</comment>
<dbReference type="InterPro" id="IPR007348">
    <property type="entry name" value="CopC_dom"/>
</dbReference>